<dbReference type="GO" id="GO:0030170">
    <property type="term" value="F:pyridoxal phosphate binding"/>
    <property type="evidence" value="ECO:0007669"/>
    <property type="project" value="InterPro"/>
</dbReference>
<dbReference type="HOGENOM" id="CLU_011856_0_4_1"/>
<keyword evidence="4 6" id="KW-0456">Lyase</keyword>
<dbReference type="InterPro" id="IPR010977">
    <property type="entry name" value="Aromatic_deC"/>
</dbReference>
<dbReference type="InterPro" id="IPR015421">
    <property type="entry name" value="PyrdxlP-dep_Trfase_major"/>
</dbReference>
<dbReference type="Proteomes" id="UP000030676">
    <property type="component" value="Unassembled WGS sequence"/>
</dbReference>
<dbReference type="Pfam" id="PF00282">
    <property type="entry name" value="Pyridoxal_deC"/>
    <property type="match status" value="1"/>
</dbReference>
<reference evidence="7" key="2">
    <citation type="submission" date="2012-05" db="EMBL/GenBank/DDBJ databases">
        <title>The Genome Annotation of Fusarium oxysporum PHW808.</title>
        <authorList>
            <consortium name="The Broad Institute Genomics Platform"/>
            <person name="Ma L.-J."/>
            <person name="Corby-Kistler H."/>
            <person name="Broz K."/>
            <person name="Gale L.R."/>
            <person name="Jonkers W."/>
            <person name="O'Donnell K."/>
            <person name="Ploetz R."/>
            <person name="Steinberg C."/>
            <person name="Schwartz D.C."/>
            <person name="VanEtten H."/>
            <person name="Zhou S."/>
            <person name="Young S.K."/>
            <person name="Zeng Q."/>
            <person name="Gargeya S."/>
            <person name="Fitzgerald M."/>
            <person name="Abouelleil A."/>
            <person name="Alvarado L."/>
            <person name="Chapman S.B."/>
            <person name="Gainer-Dewar J."/>
            <person name="Goldberg J."/>
            <person name="Griggs A."/>
            <person name="Gujja S."/>
            <person name="Hansen M."/>
            <person name="Howarth C."/>
            <person name="Imamovic A."/>
            <person name="Ireland A."/>
            <person name="Larimer J."/>
            <person name="McCowan C."/>
            <person name="Murphy C."/>
            <person name="Pearson M."/>
            <person name="Poon T.W."/>
            <person name="Priest M."/>
            <person name="Roberts A."/>
            <person name="Saif S."/>
            <person name="Shea T."/>
            <person name="Sykes S."/>
            <person name="Wortman J."/>
            <person name="Nusbaum C."/>
            <person name="Birren B."/>
        </authorList>
    </citation>
    <scope>NUCLEOTIDE SEQUENCE</scope>
    <source>
        <strain evidence="7">54008</strain>
    </source>
</reference>
<protein>
    <recommendedName>
        <fullName evidence="8">L-2,4-diaminobutyrate decarboxylase</fullName>
    </recommendedName>
</protein>
<dbReference type="PANTHER" id="PTHR11999:SF70">
    <property type="entry name" value="MIP05841P"/>
    <property type="match status" value="1"/>
</dbReference>
<dbReference type="GO" id="GO:0016831">
    <property type="term" value="F:carboxy-lyase activity"/>
    <property type="evidence" value="ECO:0007669"/>
    <property type="project" value="UniProtKB-KW"/>
</dbReference>
<evidence type="ECO:0000256" key="4">
    <source>
        <dbReference type="ARBA" id="ARBA00023239"/>
    </source>
</evidence>
<dbReference type="PANTHER" id="PTHR11999">
    <property type="entry name" value="GROUP II PYRIDOXAL-5-PHOSPHATE DECARBOXYLASE"/>
    <property type="match status" value="1"/>
</dbReference>
<gene>
    <name evidence="7" type="ORF">FOPG_11478</name>
</gene>
<dbReference type="Gene3D" id="3.90.1150.170">
    <property type="match status" value="2"/>
</dbReference>
<dbReference type="SUPFAM" id="SSF53383">
    <property type="entry name" value="PLP-dependent transferases"/>
    <property type="match status" value="1"/>
</dbReference>
<evidence type="ECO:0000313" key="7">
    <source>
        <dbReference type="EMBL" id="EXL73134.1"/>
    </source>
</evidence>
<feature type="modified residue" description="N6-(pyridoxal phosphate)lysine" evidence="5">
    <location>
        <position position="305"/>
    </location>
</feature>
<proteinExistence type="inferred from homology"/>
<evidence type="ECO:0000256" key="2">
    <source>
        <dbReference type="ARBA" id="ARBA00022793"/>
    </source>
</evidence>
<evidence type="ECO:0000256" key="3">
    <source>
        <dbReference type="ARBA" id="ARBA00022898"/>
    </source>
</evidence>
<dbReference type="OrthoDB" id="2161780at2759"/>
<evidence type="ECO:0000256" key="6">
    <source>
        <dbReference type="RuleBase" id="RU000382"/>
    </source>
</evidence>
<dbReference type="Gene3D" id="3.40.640.10">
    <property type="entry name" value="Type I PLP-dependent aspartate aminotransferase-like (Major domain)"/>
    <property type="match status" value="1"/>
</dbReference>
<accession>X0IJ22</accession>
<keyword evidence="3 5" id="KW-0663">Pyridoxal phosphate</keyword>
<comment type="similarity">
    <text evidence="6">Belongs to the group II decarboxylase family.</text>
</comment>
<dbReference type="EMBL" id="JH658876">
    <property type="protein sequence ID" value="EXL73134.1"/>
    <property type="molecule type" value="Genomic_DNA"/>
</dbReference>
<keyword evidence="2" id="KW-0210">Decarboxylase</keyword>
<evidence type="ECO:0000256" key="1">
    <source>
        <dbReference type="ARBA" id="ARBA00001933"/>
    </source>
</evidence>
<dbReference type="AlphaFoldDB" id="X0IJ22"/>
<name>X0IJ22_FUSOX</name>
<comment type="cofactor">
    <cofactor evidence="1 5 6">
        <name>pyridoxal 5'-phosphate</name>
        <dbReference type="ChEBI" id="CHEBI:597326"/>
    </cofactor>
</comment>
<evidence type="ECO:0000256" key="5">
    <source>
        <dbReference type="PIRSR" id="PIRSR602129-50"/>
    </source>
</evidence>
<evidence type="ECO:0008006" key="8">
    <source>
        <dbReference type="Google" id="ProtNLM"/>
    </source>
</evidence>
<organism evidence="7">
    <name type="scientific">Fusarium oxysporum f. sp. conglutinans race 2 54008</name>
    <dbReference type="NCBI Taxonomy" id="1089457"/>
    <lineage>
        <taxon>Eukaryota</taxon>
        <taxon>Fungi</taxon>
        <taxon>Dikarya</taxon>
        <taxon>Ascomycota</taxon>
        <taxon>Pezizomycotina</taxon>
        <taxon>Sordariomycetes</taxon>
        <taxon>Hypocreomycetidae</taxon>
        <taxon>Hypocreales</taxon>
        <taxon>Nectriaceae</taxon>
        <taxon>Fusarium</taxon>
        <taxon>Fusarium oxysporum species complex</taxon>
    </lineage>
</organism>
<sequence length="443" mass="48810">MDPIGRSLDLLHDQYLSKAKEELDKLVSVGSSVFDYQQPSRKRLIVPQVTEAEENLFRIKAVPSRQPRPLGDVITDAEHIFTARTQVNHPRFLAFIPAVPSPVSWLGGVINDAYNTFCSTWAASPGVNAVEVSLCGWLALQIGLPSDAGGVFTSGGSMANLTALVMARHQKLGNDLRARALGVAYISDQAHFCIKKGLHIMGLFPEQIRVLPSDIRGCMKISELRKAVQDDVQKRKLPFLVVATCGTTNTGGIDQLGEIADLAETFGMWLHVDGAYGASVSLCQPRRHLVRDLARADSVAWDAHKWLFQTYGHMKLWFTLQTLGLDVLSSMINQGFETAELFEQHLRQMPSWEIMSPASLAILTFRCHPQGWSDIKTDQLNESISLELRKNNIALIATTKIGDAVCLRACMIDNTITSQDIAEICAALDRTAQRCGASPETNK</sequence>
<reference evidence="7" key="1">
    <citation type="submission" date="2011-11" db="EMBL/GenBank/DDBJ databases">
        <title>The Genome Sequence of Fusarium oxysporum PHW808.</title>
        <authorList>
            <consortium name="The Broad Institute Genome Sequencing Platform"/>
            <person name="Ma L.-J."/>
            <person name="Gale L.R."/>
            <person name="Schwartz D.C."/>
            <person name="Zhou S."/>
            <person name="Corby-Kistler H."/>
            <person name="Young S.K."/>
            <person name="Zeng Q."/>
            <person name="Gargeya S."/>
            <person name="Fitzgerald M."/>
            <person name="Haas B."/>
            <person name="Abouelleil A."/>
            <person name="Alvarado L."/>
            <person name="Arachchi H.M."/>
            <person name="Berlin A."/>
            <person name="Brown A."/>
            <person name="Chapman S.B."/>
            <person name="Chen Z."/>
            <person name="Dunbar C."/>
            <person name="Freedman E."/>
            <person name="Gearin G."/>
            <person name="Goldberg J."/>
            <person name="Griggs A."/>
            <person name="Gujja S."/>
            <person name="Heiman D."/>
            <person name="Howarth C."/>
            <person name="Larson L."/>
            <person name="Lui A."/>
            <person name="MacDonald P.J.P."/>
            <person name="Montmayeur A."/>
            <person name="Murphy C."/>
            <person name="Neiman D."/>
            <person name="Pearson M."/>
            <person name="Priest M."/>
            <person name="Roberts A."/>
            <person name="Saif S."/>
            <person name="Shea T."/>
            <person name="Shenoy N."/>
            <person name="Sisk P."/>
            <person name="Stolte C."/>
            <person name="Sykes S."/>
            <person name="Wortman J."/>
            <person name="Nusbaum C."/>
            <person name="Birren B."/>
        </authorList>
    </citation>
    <scope>NUCLEOTIDE SEQUENCE [LARGE SCALE GENOMIC DNA]</scope>
    <source>
        <strain evidence="7">54008</strain>
    </source>
</reference>
<dbReference type="InterPro" id="IPR015424">
    <property type="entry name" value="PyrdxlP-dep_Trfase"/>
</dbReference>
<dbReference type="InterPro" id="IPR002129">
    <property type="entry name" value="PyrdxlP-dep_de-COase"/>
</dbReference>
<dbReference type="GO" id="GO:0019752">
    <property type="term" value="P:carboxylic acid metabolic process"/>
    <property type="evidence" value="ECO:0007669"/>
    <property type="project" value="InterPro"/>
</dbReference>